<name>L9KPG1_TUPCH</name>
<accession>L9KPG1</accession>
<reference evidence="3" key="2">
    <citation type="journal article" date="2013" name="Nat. Commun.">
        <title>Genome of the Chinese tree shrew.</title>
        <authorList>
            <person name="Fan Y."/>
            <person name="Huang Z.Y."/>
            <person name="Cao C.C."/>
            <person name="Chen C.S."/>
            <person name="Chen Y.X."/>
            <person name="Fan D.D."/>
            <person name="He J."/>
            <person name="Hou H.L."/>
            <person name="Hu L."/>
            <person name="Hu X.T."/>
            <person name="Jiang X.T."/>
            <person name="Lai R."/>
            <person name="Lang Y.S."/>
            <person name="Liang B."/>
            <person name="Liao S.G."/>
            <person name="Mu D."/>
            <person name="Ma Y.Y."/>
            <person name="Niu Y.Y."/>
            <person name="Sun X.Q."/>
            <person name="Xia J.Q."/>
            <person name="Xiao J."/>
            <person name="Xiong Z.Q."/>
            <person name="Xu L."/>
            <person name="Yang L."/>
            <person name="Zhang Y."/>
            <person name="Zhao W."/>
            <person name="Zhao X.D."/>
            <person name="Zheng Y.T."/>
            <person name="Zhou J.M."/>
            <person name="Zhu Y.B."/>
            <person name="Zhang G.J."/>
            <person name="Wang J."/>
            <person name="Yao Y.G."/>
        </authorList>
    </citation>
    <scope>NUCLEOTIDE SEQUENCE [LARGE SCALE GENOMIC DNA]</scope>
</reference>
<evidence type="ECO:0000313" key="2">
    <source>
        <dbReference type="EMBL" id="ELW63032.1"/>
    </source>
</evidence>
<dbReference type="Proteomes" id="UP000011518">
    <property type="component" value="Unassembled WGS sequence"/>
</dbReference>
<evidence type="ECO:0000313" key="3">
    <source>
        <dbReference type="Proteomes" id="UP000011518"/>
    </source>
</evidence>
<dbReference type="InParanoid" id="L9KPG1"/>
<feature type="compositionally biased region" description="Polar residues" evidence="1">
    <location>
        <begin position="49"/>
        <end position="65"/>
    </location>
</feature>
<dbReference type="EMBL" id="KB320797">
    <property type="protein sequence ID" value="ELW63032.1"/>
    <property type="molecule type" value="Genomic_DNA"/>
</dbReference>
<keyword evidence="3" id="KW-1185">Reference proteome</keyword>
<protein>
    <submittedName>
        <fullName evidence="2">Uncharacterized protein</fullName>
    </submittedName>
</protein>
<gene>
    <name evidence="2" type="ORF">TREES_T100001780</name>
</gene>
<sequence>MLGTMGTPDPLPRLPISLLHATNFHCAVRRDVAFPVLEGLMQNRESKSGQKSTEGANDQPSTDTVTKAAAVLWTDPELPSPFLPGTPNYPSQFPCNVLYSDGNAGSRCPNRIR</sequence>
<proteinExistence type="predicted"/>
<evidence type="ECO:0000256" key="1">
    <source>
        <dbReference type="SAM" id="MobiDB-lite"/>
    </source>
</evidence>
<organism evidence="2 3">
    <name type="scientific">Tupaia chinensis</name>
    <name type="common">Chinese tree shrew</name>
    <name type="synonym">Tupaia belangeri chinensis</name>
    <dbReference type="NCBI Taxonomy" id="246437"/>
    <lineage>
        <taxon>Eukaryota</taxon>
        <taxon>Metazoa</taxon>
        <taxon>Chordata</taxon>
        <taxon>Craniata</taxon>
        <taxon>Vertebrata</taxon>
        <taxon>Euteleostomi</taxon>
        <taxon>Mammalia</taxon>
        <taxon>Eutheria</taxon>
        <taxon>Euarchontoglires</taxon>
        <taxon>Scandentia</taxon>
        <taxon>Tupaiidae</taxon>
        <taxon>Tupaia</taxon>
    </lineage>
</organism>
<feature type="region of interest" description="Disordered" evidence="1">
    <location>
        <begin position="41"/>
        <end position="65"/>
    </location>
</feature>
<reference evidence="3" key="1">
    <citation type="submission" date="2012-07" db="EMBL/GenBank/DDBJ databases">
        <title>Genome of the Chinese tree shrew, a rising model animal genetically related to primates.</title>
        <authorList>
            <person name="Zhang G."/>
            <person name="Fan Y."/>
            <person name="Yao Y."/>
            <person name="Huang Z."/>
        </authorList>
    </citation>
    <scope>NUCLEOTIDE SEQUENCE [LARGE SCALE GENOMIC DNA]</scope>
</reference>
<dbReference type="AlphaFoldDB" id="L9KPG1"/>